<protein>
    <submittedName>
        <fullName evidence="2">NADH dehydrogenase subunit 3</fullName>
    </submittedName>
</protein>
<keyword evidence="2" id="KW-0496">Mitochondrion</keyword>
<feature type="transmembrane region" description="Helical" evidence="1">
    <location>
        <begin position="56"/>
        <end position="89"/>
    </location>
</feature>
<reference evidence="2" key="1">
    <citation type="journal article" date="2010" name="Mol. Biochem. Parasitol.">
        <title>Complete set of mitochondrial pan-edited mRNAs in Leishmania mexicana amazonensis LV78.</title>
        <authorList>
            <person name="Maslov D.A."/>
        </authorList>
    </citation>
    <scope>NUCLEOTIDE SEQUENCE</scope>
    <source>
        <strain evidence="2">LV78</strain>
    </source>
</reference>
<feature type="transmembrane region" description="Helical" evidence="1">
    <location>
        <begin position="95"/>
        <end position="124"/>
    </location>
</feature>
<keyword evidence="1" id="KW-0472">Membrane</keyword>
<dbReference type="AlphaFoldDB" id="D9MNC6"/>
<dbReference type="EMBL" id="HM443080">
    <property type="protein sequence ID" value="ADK12974.1"/>
    <property type="molecule type" value="Genomic_DNA"/>
</dbReference>
<keyword evidence="1" id="KW-1133">Transmembrane helix</keyword>
<name>D9MNC6_LEIAM</name>
<sequence length="125" mass="15525">MFFCSFYFNFVLIFCMLILSIGVLFYIFMFLLHFFDCFRCCLWFSCGLYDMNSRLCYIFIDLCFAILLCFVLFYSNFGLIIFVLVVLLYFMCKLFFVWFLLLFFMLWLMYLIFDSVYCLFLFFFY</sequence>
<geneLocation type="mitochondrion" evidence="2"/>
<evidence type="ECO:0000313" key="2">
    <source>
        <dbReference type="EMBL" id="ADK12974.1"/>
    </source>
</evidence>
<feature type="transmembrane region" description="Helical" evidence="1">
    <location>
        <begin position="6"/>
        <end position="35"/>
    </location>
</feature>
<proteinExistence type="predicted"/>
<gene>
    <name evidence="2" type="primary">ND3</name>
</gene>
<keyword evidence="1" id="KW-0812">Transmembrane</keyword>
<organism evidence="2">
    <name type="scientific">Leishmania amazonensis</name>
    <dbReference type="NCBI Taxonomy" id="5659"/>
    <lineage>
        <taxon>Eukaryota</taxon>
        <taxon>Discoba</taxon>
        <taxon>Euglenozoa</taxon>
        <taxon>Kinetoplastea</taxon>
        <taxon>Metakinetoplastina</taxon>
        <taxon>Trypanosomatida</taxon>
        <taxon>Trypanosomatidae</taxon>
        <taxon>Leishmaniinae</taxon>
        <taxon>Leishmania</taxon>
    </lineage>
</organism>
<accession>D9MNC6</accession>
<evidence type="ECO:0000256" key="1">
    <source>
        <dbReference type="SAM" id="Phobius"/>
    </source>
</evidence>